<evidence type="ECO:0000313" key="2">
    <source>
        <dbReference type="Proteomes" id="UP001232148"/>
    </source>
</evidence>
<sequence>MIAKVLMREGGTDRRVLVGAGMHACVGAADAVRVGLATHRLTVLGRLTDCTNLVDCRVYFVECKTDVPCCRRARGRSTGCVFSRRGQVKRWMGRMRRDAARRYLCNEPTRCGRR</sequence>
<keyword evidence="2" id="KW-1185">Reference proteome</keyword>
<protein>
    <submittedName>
        <fullName evidence="1">Uncharacterized protein</fullName>
    </submittedName>
</protein>
<organism evidence="1 2">
    <name type="scientific">Colletotrichum zoysiae</name>
    <dbReference type="NCBI Taxonomy" id="1216348"/>
    <lineage>
        <taxon>Eukaryota</taxon>
        <taxon>Fungi</taxon>
        <taxon>Dikarya</taxon>
        <taxon>Ascomycota</taxon>
        <taxon>Pezizomycotina</taxon>
        <taxon>Sordariomycetes</taxon>
        <taxon>Hypocreomycetidae</taxon>
        <taxon>Glomerellales</taxon>
        <taxon>Glomerellaceae</taxon>
        <taxon>Colletotrichum</taxon>
        <taxon>Colletotrichum graminicola species complex</taxon>
    </lineage>
</organism>
<dbReference type="EMBL" id="MU843005">
    <property type="protein sequence ID" value="KAK2023311.1"/>
    <property type="molecule type" value="Genomic_DNA"/>
</dbReference>
<accession>A0AAD9H6E8</accession>
<evidence type="ECO:0000313" key="1">
    <source>
        <dbReference type="EMBL" id="KAK2023311.1"/>
    </source>
</evidence>
<proteinExistence type="predicted"/>
<dbReference type="AlphaFoldDB" id="A0AAD9H6E8"/>
<name>A0AAD9H6E8_9PEZI</name>
<comment type="caution">
    <text evidence="1">The sequence shown here is derived from an EMBL/GenBank/DDBJ whole genome shotgun (WGS) entry which is preliminary data.</text>
</comment>
<dbReference type="Proteomes" id="UP001232148">
    <property type="component" value="Unassembled WGS sequence"/>
</dbReference>
<reference evidence="1" key="1">
    <citation type="submission" date="2021-06" db="EMBL/GenBank/DDBJ databases">
        <title>Comparative genomics, transcriptomics and evolutionary studies reveal genomic signatures of adaptation to plant cell wall in hemibiotrophic fungi.</title>
        <authorList>
            <consortium name="DOE Joint Genome Institute"/>
            <person name="Baroncelli R."/>
            <person name="Diaz J.F."/>
            <person name="Benocci T."/>
            <person name="Peng M."/>
            <person name="Battaglia E."/>
            <person name="Haridas S."/>
            <person name="Andreopoulos W."/>
            <person name="Labutti K."/>
            <person name="Pangilinan J."/>
            <person name="Floch G.L."/>
            <person name="Makela M.R."/>
            <person name="Henrissat B."/>
            <person name="Grigoriev I.V."/>
            <person name="Crouch J.A."/>
            <person name="De Vries R.P."/>
            <person name="Sukno S.A."/>
            <person name="Thon M.R."/>
        </authorList>
    </citation>
    <scope>NUCLEOTIDE SEQUENCE</scope>
    <source>
        <strain evidence="1">MAFF235873</strain>
    </source>
</reference>
<gene>
    <name evidence="1" type="ORF">LX32DRAFT_149393</name>
</gene>